<dbReference type="AlphaFoldDB" id="A0A1E7FMH7"/>
<dbReference type="InterPro" id="IPR015797">
    <property type="entry name" value="NUDIX_hydrolase-like_dom_sf"/>
</dbReference>
<dbReference type="KEGG" id="fcy:FRACYDRAFT_181580"/>
<keyword evidence="1" id="KW-0378">Hydrolase</keyword>
<feature type="domain" description="Nudix hydrolase" evidence="2">
    <location>
        <begin position="1"/>
        <end position="98"/>
    </location>
</feature>
<keyword evidence="4" id="KW-1185">Reference proteome</keyword>
<name>A0A1E7FMH7_9STRA</name>
<proteinExistence type="predicted"/>
<dbReference type="EMBL" id="KV784355">
    <property type="protein sequence ID" value="OEU19379.1"/>
    <property type="molecule type" value="Genomic_DNA"/>
</dbReference>
<dbReference type="Gene3D" id="3.90.79.10">
    <property type="entry name" value="Nucleoside Triphosphate Pyrophosphohydrolase"/>
    <property type="match status" value="1"/>
</dbReference>
<feature type="non-terminal residue" evidence="3">
    <location>
        <position position="1"/>
    </location>
</feature>
<dbReference type="Pfam" id="PF00293">
    <property type="entry name" value="NUDIX"/>
    <property type="match status" value="1"/>
</dbReference>
<dbReference type="PROSITE" id="PS00893">
    <property type="entry name" value="NUDIX_BOX"/>
    <property type="match status" value="1"/>
</dbReference>
<dbReference type="GO" id="GO:0005829">
    <property type="term" value="C:cytosol"/>
    <property type="evidence" value="ECO:0007669"/>
    <property type="project" value="TreeGrafter"/>
</dbReference>
<dbReference type="PROSITE" id="PS51462">
    <property type="entry name" value="NUDIX"/>
    <property type="match status" value="1"/>
</dbReference>
<dbReference type="Proteomes" id="UP000095751">
    <property type="component" value="Unassembled WGS sequence"/>
</dbReference>
<evidence type="ECO:0000259" key="2">
    <source>
        <dbReference type="PROSITE" id="PS51462"/>
    </source>
</evidence>
<dbReference type="InParanoid" id="A0A1E7FMH7"/>
<dbReference type="GO" id="GO:0006203">
    <property type="term" value="P:dGTP catabolic process"/>
    <property type="evidence" value="ECO:0007669"/>
    <property type="project" value="TreeGrafter"/>
</dbReference>
<sequence length="113" mass="13275">GHLEMFESWEDCAKREVKEECNLDLEIPMYGHTTNDPMPSENKHYVTIFMLATCKITDPIQRPENMEQEKCEGWNSYSWDELKVYQKKSKLFGPLDCLIQQNPKAVIDFLNVT</sequence>
<dbReference type="PANTHER" id="PTHR16099:SF5">
    <property type="entry name" value="NUCLEOTIDE TRIPHOSPHATE DIPHOSPHATASE NUDT15"/>
    <property type="match status" value="1"/>
</dbReference>
<gene>
    <name evidence="3" type="ORF">FRACYDRAFT_181580</name>
</gene>
<dbReference type="CDD" id="cd04678">
    <property type="entry name" value="NUDIX_MTH2_Nudt15"/>
    <property type="match status" value="1"/>
</dbReference>
<dbReference type="OrthoDB" id="447842at2759"/>
<dbReference type="SUPFAM" id="SSF55811">
    <property type="entry name" value="Nudix"/>
    <property type="match status" value="1"/>
</dbReference>
<dbReference type="PANTHER" id="PTHR16099">
    <property type="entry name" value="8-OXO-DGTP DIPHOSPHATES NUDT15"/>
    <property type="match status" value="1"/>
</dbReference>
<evidence type="ECO:0000313" key="4">
    <source>
        <dbReference type="Proteomes" id="UP000095751"/>
    </source>
</evidence>
<dbReference type="InterPro" id="IPR020084">
    <property type="entry name" value="NUDIX_hydrolase_CS"/>
</dbReference>
<accession>A0A1E7FMH7</accession>
<organism evidence="3 4">
    <name type="scientific">Fragilariopsis cylindrus CCMP1102</name>
    <dbReference type="NCBI Taxonomy" id="635003"/>
    <lineage>
        <taxon>Eukaryota</taxon>
        <taxon>Sar</taxon>
        <taxon>Stramenopiles</taxon>
        <taxon>Ochrophyta</taxon>
        <taxon>Bacillariophyta</taxon>
        <taxon>Bacillariophyceae</taxon>
        <taxon>Bacillariophycidae</taxon>
        <taxon>Bacillariales</taxon>
        <taxon>Bacillariaceae</taxon>
        <taxon>Fragilariopsis</taxon>
    </lineage>
</organism>
<evidence type="ECO:0000313" key="3">
    <source>
        <dbReference type="EMBL" id="OEU19379.1"/>
    </source>
</evidence>
<protein>
    <recommendedName>
        <fullName evidence="2">Nudix hydrolase domain-containing protein</fullName>
    </recommendedName>
</protein>
<reference evidence="3 4" key="1">
    <citation type="submission" date="2016-09" db="EMBL/GenBank/DDBJ databases">
        <title>Extensive genetic diversity and differential bi-allelic expression allows diatom success in the polar Southern Ocean.</title>
        <authorList>
            <consortium name="DOE Joint Genome Institute"/>
            <person name="Mock T."/>
            <person name="Otillar R.P."/>
            <person name="Strauss J."/>
            <person name="Dupont C."/>
            <person name="Frickenhaus S."/>
            <person name="Maumus F."/>
            <person name="Mcmullan M."/>
            <person name="Sanges R."/>
            <person name="Schmutz J."/>
            <person name="Toseland A."/>
            <person name="Valas R."/>
            <person name="Veluchamy A."/>
            <person name="Ward B.J."/>
            <person name="Allen A."/>
            <person name="Barry K."/>
            <person name="Falciatore A."/>
            <person name="Ferrante M."/>
            <person name="Fortunato A.E."/>
            <person name="Gloeckner G."/>
            <person name="Gruber A."/>
            <person name="Hipkin R."/>
            <person name="Janech M."/>
            <person name="Kroth P."/>
            <person name="Leese F."/>
            <person name="Lindquist E."/>
            <person name="Lyon B.R."/>
            <person name="Martin J."/>
            <person name="Mayer C."/>
            <person name="Parker M."/>
            <person name="Quesneville H."/>
            <person name="Raymond J."/>
            <person name="Uhlig C."/>
            <person name="Valentin K.U."/>
            <person name="Worden A.Z."/>
            <person name="Armbrust E.V."/>
            <person name="Bowler C."/>
            <person name="Green B."/>
            <person name="Moulton V."/>
            <person name="Van Oosterhout C."/>
            <person name="Grigoriev I."/>
        </authorList>
    </citation>
    <scope>NUCLEOTIDE SEQUENCE [LARGE SCALE GENOMIC DNA]</scope>
    <source>
        <strain evidence="3 4">CCMP1102</strain>
    </source>
</reference>
<evidence type="ECO:0000256" key="1">
    <source>
        <dbReference type="ARBA" id="ARBA00022801"/>
    </source>
</evidence>
<dbReference type="InterPro" id="IPR000086">
    <property type="entry name" value="NUDIX_hydrolase_dom"/>
</dbReference>
<dbReference type="GO" id="GO:0035539">
    <property type="term" value="F:8-oxo-7,8-dihydrodeoxyguanosine triphosphate pyrophosphatase activity"/>
    <property type="evidence" value="ECO:0007669"/>
    <property type="project" value="TreeGrafter"/>
</dbReference>